<feature type="non-terminal residue" evidence="3">
    <location>
        <position position="434"/>
    </location>
</feature>
<dbReference type="EMBL" id="CATQJA010002662">
    <property type="protein sequence ID" value="CAJ0580892.1"/>
    <property type="molecule type" value="Genomic_DNA"/>
</dbReference>
<evidence type="ECO:0000256" key="2">
    <source>
        <dbReference type="SAM" id="MobiDB-lite"/>
    </source>
</evidence>
<dbReference type="AlphaFoldDB" id="A0AA36G660"/>
<organism evidence="3 4">
    <name type="scientific">Mesorhabditis spiculigera</name>
    <dbReference type="NCBI Taxonomy" id="96644"/>
    <lineage>
        <taxon>Eukaryota</taxon>
        <taxon>Metazoa</taxon>
        <taxon>Ecdysozoa</taxon>
        <taxon>Nematoda</taxon>
        <taxon>Chromadorea</taxon>
        <taxon>Rhabditida</taxon>
        <taxon>Rhabditina</taxon>
        <taxon>Rhabditomorpha</taxon>
        <taxon>Rhabditoidea</taxon>
        <taxon>Rhabditidae</taxon>
        <taxon>Mesorhabditinae</taxon>
        <taxon>Mesorhabditis</taxon>
    </lineage>
</organism>
<dbReference type="Proteomes" id="UP001177023">
    <property type="component" value="Unassembled WGS sequence"/>
</dbReference>
<feature type="coiled-coil region" evidence="1">
    <location>
        <begin position="377"/>
        <end position="415"/>
    </location>
</feature>
<keyword evidence="4" id="KW-1185">Reference proteome</keyword>
<proteinExistence type="predicted"/>
<evidence type="ECO:0000313" key="4">
    <source>
        <dbReference type="Proteomes" id="UP001177023"/>
    </source>
</evidence>
<protein>
    <recommendedName>
        <fullName evidence="5">Regulatory protein zeste</fullName>
    </recommendedName>
</protein>
<comment type="caution">
    <text evidence="3">The sequence shown here is derived from an EMBL/GenBank/DDBJ whole genome shotgun (WGS) entry which is preliminary data.</text>
</comment>
<evidence type="ECO:0000313" key="3">
    <source>
        <dbReference type="EMBL" id="CAJ0580892.1"/>
    </source>
</evidence>
<sequence length="434" mass="49371">MRRILGYSRSLKAQKTDIKALRNERGHCVLKLFQNTPTLVGNSSTRLPSALLEREEQWSRIAEHINDRYSGRLSPVNTERVKKIHMYYRKRESKMRARVDVLTPEADVESPLKKNIIHEDGDCFVMDVNADTSESATDEDQGVFALSEENLQAIIEAIGADPQRDNASPALSYKSLSQGSCENRKLVAHLKKERSAMVDQMAKYYLKRLCFDGTNASILSARSQNINQERHSMWKHISDKINAKYAEQIGYLTVEQTKKLFSNLKRKSRAKKDEDGRDDSNGSRGSPDDSMMDEDFSLNLVRDVIARENIDIMQGVFNLQEKQAERSPSVASSTSSSRCTRKDFPVFDSSVFSSPPASSGENRLDELLRGLDKTLEAQLLREQLTEKEQENQRLKRKIEEQAEEHKKKILAMIELVALAVDRKASDEVRTILSL</sequence>
<keyword evidence="1" id="KW-0175">Coiled coil</keyword>
<feature type="compositionally biased region" description="Basic and acidic residues" evidence="2">
    <location>
        <begin position="271"/>
        <end position="281"/>
    </location>
</feature>
<feature type="region of interest" description="Disordered" evidence="2">
    <location>
        <begin position="265"/>
        <end position="293"/>
    </location>
</feature>
<name>A0AA36G660_9BILA</name>
<evidence type="ECO:0000256" key="1">
    <source>
        <dbReference type="SAM" id="Coils"/>
    </source>
</evidence>
<reference evidence="3" key="1">
    <citation type="submission" date="2023-06" db="EMBL/GenBank/DDBJ databases">
        <authorList>
            <person name="Delattre M."/>
        </authorList>
    </citation>
    <scope>NUCLEOTIDE SEQUENCE</scope>
    <source>
        <strain evidence="3">AF72</strain>
    </source>
</reference>
<accession>A0AA36G660</accession>
<gene>
    <name evidence="3" type="ORF">MSPICULIGERA_LOCUS19067</name>
</gene>
<evidence type="ECO:0008006" key="5">
    <source>
        <dbReference type="Google" id="ProtNLM"/>
    </source>
</evidence>